<protein>
    <submittedName>
        <fullName evidence="1">Uncharacterized protein</fullName>
    </submittedName>
</protein>
<gene>
    <name evidence="1" type="ORF">S12H4_17868</name>
</gene>
<sequence>LNNEIFVVLAVDLDLSEPEAIAGVDTAVRSAVSATSLTAMGSLDLTNVIATGKEMIRAAGFVDGGVAFSRAANSTVATDVDYIALISTNNFFCSVQGTGNTAAKAVTGRLWGYRARADATTYAALVQSEVLSA</sequence>
<name>X1T786_9ZZZZ</name>
<dbReference type="AlphaFoldDB" id="X1T786"/>
<evidence type="ECO:0000313" key="1">
    <source>
        <dbReference type="EMBL" id="GAI87246.1"/>
    </source>
</evidence>
<proteinExistence type="predicted"/>
<accession>X1T786</accession>
<comment type="caution">
    <text evidence="1">The sequence shown here is derived from an EMBL/GenBank/DDBJ whole genome shotgun (WGS) entry which is preliminary data.</text>
</comment>
<reference evidence="1" key="1">
    <citation type="journal article" date="2014" name="Front. Microbiol.">
        <title>High frequency of phylogenetically diverse reductive dehalogenase-homologous genes in deep subseafloor sedimentary metagenomes.</title>
        <authorList>
            <person name="Kawai M."/>
            <person name="Futagami T."/>
            <person name="Toyoda A."/>
            <person name="Takaki Y."/>
            <person name="Nishi S."/>
            <person name="Hori S."/>
            <person name="Arai W."/>
            <person name="Tsubouchi T."/>
            <person name="Morono Y."/>
            <person name="Uchiyama I."/>
            <person name="Ito T."/>
            <person name="Fujiyama A."/>
            <person name="Inagaki F."/>
            <person name="Takami H."/>
        </authorList>
    </citation>
    <scope>NUCLEOTIDE SEQUENCE</scope>
    <source>
        <strain evidence="1">Expedition CK06-06</strain>
    </source>
</reference>
<dbReference type="EMBL" id="BARW01008773">
    <property type="protein sequence ID" value="GAI87246.1"/>
    <property type="molecule type" value="Genomic_DNA"/>
</dbReference>
<organism evidence="1">
    <name type="scientific">marine sediment metagenome</name>
    <dbReference type="NCBI Taxonomy" id="412755"/>
    <lineage>
        <taxon>unclassified sequences</taxon>
        <taxon>metagenomes</taxon>
        <taxon>ecological metagenomes</taxon>
    </lineage>
</organism>
<feature type="non-terminal residue" evidence="1">
    <location>
        <position position="1"/>
    </location>
</feature>